<reference evidence="10 12" key="1">
    <citation type="submission" date="2009-09" db="EMBL/GenBank/DDBJ databases">
        <authorList>
            <person name="Qin X."/>
            <person name="Bachman B."/>
            <person name="Battles P."/>
            <person name="Bell A."/>
            <person name="Bess C."/>
            <person name="Bickham C."/>
            <person name="Chaboub L."/>
            <person name="Chen D."/>
            <person name="Coyle M."/>
            <person name="Deiros D.R."/>
            <person name="Dinh H."/>
            <person name="Forbes L."/>
            <person name="Fowler G."/>
            <person name="Francisco L."/>
            <person name="Fu Q."/>
            <person name="Gubbala S."/>
            <person name="Hale W."/>
            <person name="Han Y."/>
            <person name="Hemphill L."/>
            <person name="Highlander S.K."/>
            <person name="Hirani K."/>
            <person name="Hogues M."/>
            <person name="Jackson L."/>
            <person name="Jakkamsetti A."/>
            <person name="Javaid M."/>
            <person name="Jiang H."/>
            <person name="Korchina V."/>
            <person name="Kovar C."/>
            <person name="Lara F."/>
            <person name="Lee S."/>
            <person name="Mata R."/>
            <person name="Mathew T."/>
            <person name="Moen C."/>
            <person name="Morales K."/>
            <person name="Munidasa M."/>
            <person name="Nazareth L."/>
            <person name="Ngo R."/>
            <person name="Nguyen L."/>
            <person name="Okwuonu G."/>
            <person name="Ongeri F."/>
            <person name="Patil S."/>
            <person name="Petrosino J."/>
            <person name="Pham C."/>
            <person name="Pham P."/>
            <person name="Pu L.-L."/>
            <person name="Puazo M."/>
            <person name="Raj R."/>
            <person name="Reid J."/>
            <person name="Rouhana J."/>
            <person name="Saada N."/>
            <person name="Shang Y."/>
            <person name="Simmons D."/>
            <person name="Thornton R."/>
            <person name="Warren J."/>
            <person name="Weissenberger G."/>
            <person name="Zhang J."/>
            <person name="Zhang L."/>
            <person name="Zhou C."/>
            <person name="Zhu D."/>
            <person name="Muzny D."/>
            <person name="Worley K."/>
            <person name="Gibbs R."/>
        </authorList>
    </citation>
    <scope>NUCLEOTIDE SEQUENCE [LARGE SCALE GENOMIC DNA]</scope>
    <source>
        <strain evidence="10 12">DSM 16041</strain>
    </source>
</reference>
<accession>C8P5L6</accession>
<feature type="domain" description="ABC transporter" evidence="9">
    <location>
        <begin position="6"/>
        <end position="234"/>
    </location>
</feature>
<dbReference type="STRING" id="525309.HMPREF0494_0608"/>
<dbReference type="SUPFAM" id="SSF52540">
    <property type="entry name" value="P-loop containing nucleoside triphosphate hydrolases"/>
    <property type="match status" value="2"/>
</dbReference>
<protein>
    <submittedName>
        <fullName evidence="11">ABC superfamily ATP binding cassette transporter, ABC protein</fullName>
    </submittedName>
    <submittedName>
        <fullName evidence="10">ABC transporter, ATP-binding protein</fullName>
    </submittedName>
</protein>
<keyword evidence="6 10" id="KW-0067">ATP-binding</keyword>
<evidence type="ECO:0000256" key="5">
    <source>
        <dbReference type="ARBA" id="ARBA00022741"/>
    </source>
</evidence>
<evidence type="ECO:0000259" key="9">
    <source>
        <dbReference type="PROSITE" id="PS50893"/>
    </source>
</evidence>
<dbReference type="CDD" id="cd03225">
    <property type="entry name" value="ABC_cobalt_CbiO_domain1"/>
    <property type="match status" value="2"/>
</dbReference>
<comment type="caution">
    <text evidence="10">The sequence shown here is derived from an EMBL/GenBank/DDBJ whole genome shotgun (WGS) entry which is preliminary data.</text>
</comment>
<dbReference type="AlphaFoldDB" id="C8P5L6"/>
<dbReference type="OrthoDB" id="501320at2"/>
<evidence type="ECO:0000256" key="1">
    <source>
        <dbReference type="ARBA" id="ARBA00004202"/>
    </source>
</evidence>
<dbReference type="GO" id="GO:0042626">
    <property type="term" value="F:ATPase-coupled transmembrane transporter activity"/>
    <property type="evidence" value="ECO:0007669"/>
    <property type="project" value="TreeGrafter"/>
</dbReference>
<dbReference type="InterPro" id="IPR027417">
    <property type="entry name" value="P-loop_NTPase"/>
</dbReference>
<keyword evidence="4" id="KW-1003">Cell membrane</keyword>
<reference evidence="11 13" key="2">
    <citation type="journal article" date="2015" name="Genome Announc.">
        <title>Expanding the biotechnology potential of lactobacilli through comparative genomics of 213 strains and associated genera.</title>
        <authorList>
            <person name="Sun Z."/>
            <person name="Harris H.M."/>
            <person name="McCann A."/>
            <person name="Guo C."/>
            <person name="Argimon S."/>
            <person name="Zhang W."/>
            <person name="Yang X."/>
            <person name="Jeffery I.B."/>
            <person name="Cooney J.C."/>
            <person name="Kagawa T.F."/>
            <person name="Liu W."/>
            <person name="Song Y."/>
            <person name="Salvetti E."/>
            <person name="Wrobel A."/>
            <person name="Rasinkangas P."/>
            <person name="Parkhill J."/>
            <person name="Rea M.C."/>
            <person name="O'Sullivan O."/>
            <person name="Ritari J."/>
            <person name="Douillard F.P."/>
            <person name="Paul Ross R."/>
            <person name="Yang R."/>
            <person name="Briner A.E."/>
            <person name="Felis G.E."/>
            <person name="de Vos W.M."/>
            <person name="Barrangou R."/>
            <person name="Klaenhammer T.R."/>
            <person name="Caufield P.W."/>
            <person name="Cui Y."/>
            <person name="Zhang H."/>
            <person name="O'Toole P.W."/>
        </authorList>
    </citation>
    <scope>NUCLEOTIDE SEQUENCE [LARGE SCALE GENOMIC DNA]</scope>
    <source>
        <strain evidence="11 13">DSM 16041</strain>
    </source>
</reference>
<keyword evidence="8" id="KW-0472">Membrane</keyword>
<name>C8P5L6_9LACO</name>
<dbReference type="InterPro" id="IPR015856">
    <property type="entry name" value="ABC_transpr_CbiO/EcfA_su"/>
</dbReference>
<evidence type="ECO:0000313" key="10">
    <source>
        <dbReference type="EMBL" id="EEW54187.1"/>
    </source>
</evidence>
<dbReference type="PROSITE" id="PS00211">
    <property type="entry name" value="ABC_TRANSPORTER_1"/>
    <property type="match status" value="2"/>
</dbReference>
<comment type="subcellular location">
    <subcellularLocation>
        <location evidence="1">Cell membrane</location>
        <topology evidence="1">Peripheral membrane protein</topology>
    </subcellularLocation>
</comment>
<evidence type="ECO:0000256" key="4">
    <source>
        <dbReference type="ARBA" id="ARBA00022475"/>
    </source>
</evidence>
<dbReference type="Proteomes" id="UP000051883">
    <property type="component" value="Unassembled WGS sequence"/>
</dbReference>
<dbReference type="eggNOG" id="COG0488">
    <property type="taxonomic scope" value="Bacteria"/>
</dbReference>
<dbReference type="Proteomes" id="UP000003675">
    <property type="component" value="Unassembled WGS sequence"/>
</dbReference>
<dbReference type="GO" id="GO:0005524">
    <property type="term" value="F:ATP binding"/>
    <property type="evidence" value="ECO:0007669"/>
    <property type="project" value="UniProtKB-KW"/>
</dbReference>
<proteinExistence type="inferred from homology"/>
<dbReference type="GO" id="GO:0043190">
    <property type="term" value="C:ATP-binding cassette (ABC) transporter complex"/>
    <property type="evidence" value="ECO:0007669"/>
    <property type="project" value="TreeGrafter"/>
</dbReference>
<dbReference type="PROSITE" id="PS50893">
    <property type="entry name" value="ABC_TRANSPORTER_2"/>
    <property type="match status" value="2"/>
</dbReference>
<dbReference type="EMBL" id="AZDK01000009">
    <property type="protein sequence ID" value="KRK60027.1"/>
    <property type="molecule type" value="Genomic_DNA"/>
</dbReference>
<comment type="similarity">
    <text evidence="2">Belongs to the ABC transporter superfamily.</text>
</comment>
<keyword evidence="3" id="KW-0813">Transport</keyword>
<evidence type="ECO:0000256" key="3">
    <source>
        <dbReference type="ARBA" id="ARBA00022448"/>
    </source>
</evidence>
<dbReference type="HOGENOM" id="CLU_000604_86_7_9"/>
<dbReference type="InterPro" id="IPR003593">
    <property type="entry name" value="AAA+_ATPase"/>
</dbReference>
<dbReference type="PANTHER" id="PTHR43553">
    <property type="entry name" value="HEAVY METAL TRANSPORTER"/>
    <property type="match status" value="1"/>
</dbReference>
<evidence type="ECO:0000313" key="12">
    <source>
        <dbReference type="Proteomes" id="UP000003675"/>
    </source>
</evidence>
<dbReference type="InterPro" id="IPR050095">
    <property type="entry name" value="ECF_ABC_transporter_ATP-bd"/>
</dbReference>
<keyword evidence="7" id="KW-1278">Translocase</keyword>
<dbReference type="PATRIC" id="fig|525309.8.peg.2188"/>
<evidence type="ECO:0000256" key="6">
    <source>
        <dbReference type="ARBA" id="ARBA00022840"/>
    </source>
</evidence>
<gene>
    <name evidence="11" type="ORF">FC31_GL002108</name>
    <name evidence="10" type="ORF">HMPREF0494_0608</name>
</gene>
<evidence type="ECO:0000256" key="7">
    <source>
        <dbReference type="ARBA" id="ARBA00022967"/>
    </source>
</evidence>
<dbReference type="Gene3D" id="3.40.50.300">
    <property type="entry name" value="P-loop containing nucleotide triphosphate hydrolases"/>
    <property type="match status" value="2"/>
</dbReference>
<evidence type="ECO:0000313" key="13">
    <source>
        <dbReference type="Proteomes" id="UP000051883"/>
    </source>
</evidence>
<dbReference type="InterPro" id="IPR003439">
    <property type="entry name" value="ABC_transporter-like_ATP-bd"/>
</dbReference>
<evidence type="ECO:0000256" key="2">
    <source>
        <dbReference type="ARBA" id="ARBA00005417"/>
    </source>
</evidence>
<evidence type="ECO:0000313" key="11">
    <source>
        <dbReference type="EMBL" id="KRK60027.1"/>
    </source>
</evidence>
<dbReference type="Pfam" id="PF00005">
    <property type="entry name" value="ABC_tran"/>
    <property type="match status" value="2"/>
</dbReference>
<feature type="domain" description="ABC transporter" evidence="9">
    <location>
        <begin position="248"/>
        <end position="464"/>
    </location>
</feature>
<organism evidence="10 12">
    <name type="scientific">Limosilactobacillus antri DSM 16041</name>
    <dbReference type="NCBI Taxonomy" id="525309"/>
    <lineage>
        <taxon>Bacteria</taxon>
        <taxon>Bacillati</taxon>
        <taxon>Bacillota</taxon>
        <taxon>Bacilli</taxon>
        <taxon>Lactobacillales</taxon>
        <taxon>Lactobacillaceae</taxon>
        <taxon>Limosilactobacillus</taxon>
    </lineage>
</organism>
<keyword evidence="5" id="KW-0547">Nucleotide-binding</keyword>
<sequence length="465" mass="51515">MANNIIDVQQLSFAYDHQEVLKALTTSFPAGSVALLTGPSGCGKSTLLRLIAGLLPKYGGHLTNGRINFPAGKPTIGMLFQDPLMQSALDTPRHELEFVLENERVPHEQIAARVTAALHFCKITDLADRQLTTLSGGQQQRVALAVTIARQAKVLLLDEPFASIDEESRHFLIGQLQQLVVNQGITILIADHDCHGYQKLHPLVYQFQAGRVTRHSPAASAQLLIAADERARQPLRTARPGAELPTTFQLTAVRLKRGSHELLNLPKLALFRDKITLITGANGSGKSTFFRALTKLVPYQGQIAYTGQEIRQIKNRQYRADVGLVFQHADDQFINVTVAEELALSKRNGHHPYFQTHLPTALQLLGLAGLDERVVYSLSGGQRKKLQLLLMLMMGQPVLLMDEPFAGLDRQSLLNVCQLIKAAQAAKPQSILIISHQLTALDQLIDFHLHLSGHRLNYEEDYHEP</sequence>
<dbReference type="RefSeq" id="WP_007123911.1">
    <property type="nucleotide sequence ID" value="NZ_AZDK01000009.1"/>
</dbReference>
<evidence type="ECO:0000256" key="8">
    <source>
        <dbReference type="ARBA" id="ARBA00023136"/>
    </source>
</evidence>
<dbReference type="GO" id="GO:0016887">
    <property type="term" value="F:ATP hydrolysis activity"/>
    <property type="evidence" value="ECO:0007669"/>
    <property type="project" value="InterPro"/>
</dbReference>
<dbReference type="EMBL" id="ACLL01000015">
    <property type="protein sequence ID" value="EEW54187.1"/>
    <property type="molecule type" value="Genomic_DNA"/>
</dbReference>
<dbReference type="SMART" id="SM00382">
    <property type="entry name" value="AAA"/>
    <property type="match status" value="2"/>
</dbReference>
<keyword evidence="13" id="KW-1185">Reference proteome</keyword>
<dbReference type="InterPro" id="IPR017871">
    <property type="entry name" value="ABC_transporter-like_CS"/>
</dbReference>